<dbReference type="PANTHER" id="PTHR30543">
    <property type="entry name" value="CHROMATE REDUCTASE"/>
    <property type="match status" value="1"/>
</dbReference>
<sequence>MTAEATMLHDLDTAFGAFRPTTSDDAPHIVGIGGTTRIGSSSETALRLALAEAVRLGATAEIISGPLLDLPAYDPANDHRSPSAQRLVQALRRADGIILSTPSYHGGMSGIIKNAIDYAEDMRTDDRPYFDGRAVGVIVTAYGPQALGTTLSSVRSIVHALRGWPTPFAAAINSQVAPFENGRAVRPETDAQLSTVAGQVVQFARAMSAAEAVAVQPAAG</sequence>
<dbReference type="EMBL" id="JAUSUL010000001">
    <property type="protein sequence ID" value="MDQ0315043.1"/>
    <property type="molecule type" value="Genomic_DNA"/>
</dbReference>
<dbReference type="GO" id="GO:0010181">
    <property type="term" value="F:FMN binding"/>
    <property type="evidence" value="ECO:0007669"/>
    <property type="project" value="TreeGrafter"/>
</dbReference>
<dbReference type="EC" id="1.5.1.38" evidence="2"/>
<comment type="caution">
    <text evidence="2">The sequence shown here is derived from an EMBL/GenBank/DDBJ whole genome shotgun (WGS) entry which is preliminary data.</text>
</comment>
<dbReference type="Gene3D" id="3.40.50.360">
    <property type="match status" value="1"/>
</dbReference>
<gene>
    <name evidence="2" type="ORF">J2S73_001480</name>
</gene>
<dbReference type="Proteomes" id="UP001229244">
    <property type="component" value="Unassembled WGS sequence"/>
</dbReference>
<dbReference type="GO" id="GO:0052873">
    <property type="term" value="F:FMN reductase (NADPH) activity"/>
    <property type="evidence" value="ECO:0007669"/>
    <property type="project" value="UniProtKB-EC"/>
</dbReference>
<dbReference type="Pfam" id="PF03358">
    <property type="entry name" value="FMN_red"/>
    <property type="match status" value="1"/>
</dbReference>
<keyword evidence="3" id="KW-1185">Reference proteome</keyword>
<reference evidence="2" key="1">
    <citation type="submission" date="2023-07" db="EMBL/GenBank/DDBJ databases">
        <title>Genomic Encyclopedia of Type Strains, Phase IV (KMG-IV): sequencing the most valuable type-strain genomes for metagenomic binning, comparative biology and taxonomic classification.</title>
        <authorList>
            <person name="Goeker M."/>
        </authorList>
    </citation>
    <scope>NUCLEOTIDE SEQUENCE</scope>
    <source>
        <strain evidence="2">DSM 21202</strain>
    </source>
</reference>
<dbReference type="PANTHER" id="PTHR30543:SF21">
    <property type="entry name" value="NAD(P)H-DEPENDENT FMN REDUCTASE LOT6"/>
    <property type="match status" value="1"/>
</dbReference>
<feature type="domain" description="NADPH-dependent FMN reductase-like" evidence="1">
    <location>
        <begin position="28"/>
        <end position="172"/>
    </location>
</feature>
<keyword evidence="2" id="KW-0560">Oxidoreductase</keyword>
<dbReference type="RefSeq" id="WP_306884836.1">
    <property type="nucleotide sequence ID" value="NZ_JAUSUL010000001.1"/>
</dbReference>
<evidence type="ECO:0000313" key="2">
    <source>
        <dbReference type="EMBL" id="MDQ0315043.1"/>
    </source>
</evidence>
<accession>A0AAE4ASA8</accession>
<dbReference type="InterPro" id="IPR029039">
    <property type="entry name" value="Flavoprotein-like_sf"/>
</dbReference>
<dbReference type="InterPro" id="IPR050712">
    <property type="entry name" value="NAD(P)H-dep_reductase"/>
</dbReference>
<name>A0AAE4ASA8_9HYPH</name>
<dbReference type="SUPFAM" id="SSF52218">
    <property type="entry name" value="Flavoproteins"/>
    <property type="match status" value="1"/>
</dbReference>
<dbReference type="InterPro" id="IPR005025">
    <property type="entry name" value="FMN_Rdtase-like_dom"/>
</dbReference>
<proteinExistence type="predicted"/>
<dbReference type="AlphaFoldDB" id="A0AAE4ASA8"/>
<evidence type="ECO:0000313" key="3">
    <source>
        <dbReference type="Proteomes" id="UP001229244"/>
    </source>
</evidence>
<evidence type="ECO:0000259" key="1">
    <source>
        <dbReference type="Pfam" id="PF03358"/>
    </source>
</evidence>
<protein>
    <submittedName>
        <fullName evidence="2">FMN reductase</fullName>
        <ecNumber evidence="2">1.5.1.38</ecNumber>
    </submittedName>
</protein>
<dbReference type="GO" id="GO:0005829">
    <property type="term" value="C:cytosol"/>
    <property type="evidence" value="ECO:0007669"/>
    <property type="project" value="TreeGrafter"/>
</dbReference>
<organism evidence="2 3">
    <name type="scientific">Amorphus orientalis</name>
    <dbReference type="NCBI Taxonomy" id="649198"/>
    <lineage>
        <taxon>Bacteria</taxon>
        <taxon>Pseudomonadati</taxon>
        <taxon>Pseudomonadota</taxon>
        <taxon>Alphaproteobacteria</taxon>
        <taxon>Hyphomicrobiales</taxon>
        <taxon>Amorphaceae</taxon>
        <taxon>Amorphus</taxon>
    </lineage>
</organism>